<feature type="compositionally biased region" description="Basic and acidic residues" evidence="1">
    <location>
        <begin position="226"/>
        <end position="241"/>
    </location>
</feature>
<keyword evidence="2" id="KW-0812">Transmembrane</keyword>
<name>A0A4Y2W6R8_ARAVE</name>
<keyword evidence="4" id="KW-1185">Reference proteome</keyword>
<evidence type="ECO:0000313" key="3">
    <source>
        <dbReference type="EMBL" id="GBO33065.1"/>
    </source>
</evidence>
<dbReference type="OrthoDB" id="6452710at2759"/>
<feature type="region of interest" description="Disordered" evidence="1">
    <location>
        <begin position="190"/>
        <end position="241"/>
    </location>
</feature>
<accession>A0A4Y2W6R8</accession>
<protein>
    <submittedName>
        <fullName evidence="3">Uncharacterized protein</fullName>
    </submittedName>
</protein>
<dbReference type="EMBL" id="BGPR01056595">
    <property type="protein sequence ID" value="GBO33065.1"/>
    <property type="molecule type" value="Genomic_DNA"/>
</dbReference>
<dbReference type="AlphaFoldDB" id="A0A4Y2W6R8"/>
<comment type="caution">
    <text evidence="3">The sequence shown here is derived from an EMBL/GenBank/DDBJ whole genome shotgun (WGS) entry which is preliminary data.</text>
</comment>
<keyword evidence="2" id="KW-1133">Transmembrane helix</keyword>
<feature type="compositionally biased region" description="Basic and acidic residues" evidence="1">
    <location>
        <begin position="192"/>
        <end position="201"/>
    </location>
</feature>
<dbReference type="Proteomes" id="UP000499080">
    <property type="component" value="Unassembled WGS sequence"/>
</dbReference>
<evidence type="ECO:0000256" key="2">
    <source>
        <dbReference type="SAM" id="Phobius"/>
    </source>
</evidence>
<keyword evidence="2" id="KW-0472">Membrane</keyword>
<sequence length="272" mass="31616">MAHEVGKNIPKTQQLFPTNDDGEELYEIDETLSSILHQFGAPLTRYAKNLYGEFYPIKLTDGGKFTDVIIGNRYAELSNGEKMYPLDENGNEFILEIMTNFMFDEQKSFPNSYPITNDNYIIVPNIQDKPYFLKNEDPKLTEEDIVGKLFNQSKKYHDYLTKVRTSRISRSAPKEYKYLNLKRNKIYRRKPPSLEKPKDIPPEPSLKSKPSLEKPKKNPPKPSLELPKENPPKPLSPKEKKSGNSRIFIIIAIVLFLIVSIPILYFKYFSFR</sequence>
<evidence type="ECO:0000313" key="4">
    <source>
        <dbReference type="Proteomes" id="UP000499080"/>
    </source>
</evidence>
<proteinExistence type="predicted"/>
<feature type="transmembrane region" description="Helical" evidence="2">
    <location>
        <begin position="247"/>
        <end position="266"/>
    </location>
</feature>
<evidence type="ECO:0000256" key="1">
    <source>
        <dbReference type="SAM" id="MobiDB-lite"/>
    </source>
</evidence>
<gene>
    <name evidence="3" type="ORF">AVEN_34104_1</name>
</gene>
<organism evidence="3 4">
    <name type="scientific">Araneus ventricosus</name>
    <name type="common">Orbweaver spider</name>
    <name type="synonym">Epeira ventricosa</name>
    <dbReference type="NCBI Taxonomy" id="182803"/>
    <lineage>
        <taxon>Eukaryota</taxon>
        <taxon>Metazoa</taxon>
        <taxon>Ecdysozoa</taxon>
        <taxon>Arthropoda</taxon>
        <taxon>Chelicerata</taxon>
        <taxon>Arachnida</taxon>
        <taxon>Araneae</taxon>
        <taxon>Araneomorphae</taxon>
        <taxon>Entelegynae</taxon>
        <taxon>Araneoidea</taxon>
        <taxon>Araneidae</taxon>
        <taxon>Araneus</taxon>
    </lineage>
</organism>
<reference evidence="3 4" key="1">
    <citation type="journal article" date="2019" name="Sci. Rep.">
        <title>Orb-weaving spider Araneus ventricosus genome elucidates the spidroin gene catalogue.</title>
        <authorList>
            <person name="Kono N."/>
            <person name="Nakamura H."/>
            <person name="Ohtoshi R."/>
            <person name="Moran D.A.P."/>
            <person name="Shinohara A."/>
            <person name="Yoshida Y."/>
            <person name="Fujiwara M."/>
            <person name="Mori M."/>
            <person name="Tomita M."/>
            <person name="Arakawa K."/>
        </authorList>
    </citation>
    <scope>NUCLEOTIDE SEQUENCE [LARGE SCALE GENOMIC DNA]</scope>
</reference>